<evidence type="ECO:0000313" key="1">
    <source>
        <dbReference type="EMBL" id="TJY38133.1"/>
    </source>
</evidence>
<protein>
    <submittedName>
        <fullName evidence="1">T9SS type A sorting domain-containing protein</fullName>
    </submittedName>
</protein>
<dbReference type="EMBL" id="SUPL01000001">
    <property type="protein sequence ID" value="TJY38133.1"/>
    <property type="molecule type" value="Genomic_DNA"/>
</dbReference>
<organism evidence="1 2">
    <name type="scientific">Pontimicrobium aquaticum</name>
    <dbReference type="NCBI Taxonomy" id="2565367"/>
    <lineage>
        <taxon>Bacteria</taxon>
        <taxon>Pseudomonadati</taxon>
        <taxon>Bacteroidota</taxon>
        <taxon>Flavobacteriia</taxon>
        <taxon>Flavobacteriales</taxon>
        <taxon>Flavobacteriaceae</taxon>
        <taxon>Pontimicrobium</taxon>
    </lineage>
</organism>
<name>A0A4U0F179_9FLAO</name>
<proteinExistence type="predicted"/>
<keyword evidence="2" id="KW-1185">Reference proteome</keyword>
<dbReference type="AlphaFoldDB" id="A0A4U0F179"/>
<gene>
    <name evidence="1" type="ORF">E5167_02435</name>
</gene>
<dbReference type="Proteomes" id="UP000307657">
    <property type="component" value="Unassembled WGS sequence"/>
</dbReference>
<comment type="caution">
    <text evidence="1">The sequence shown here is derived from an EMBL/GenBank/DDBJ whole genome shotgun (WGS) entry which is preliminary data.</text>
</comment>
<dbReference type="OrthoDB" id="1652165at2"/>
<reference evidence="1 2" key="1">
    <citation type="submission" date="2019-04" db="EMBL/GenBank/DDBJ databases">
        <title>Lacinutrix sp. nov., isolated from marine water.</title>
        <authorList>
            <person name="Kim W."/>
        </authorList>
    </citation>
    <scope>NUCLEOTIDE SEQUENCE [LARGE SCALE GENOMIC DNA]</scope>
    <source>
        <strain evidence="1 2">CAU 1491</strain>
    </source>
</reference>
<sequence length="792" mass="87585">MKYNITFILLFGVLYFSYGQTIFSNEITDTDPSADNPYTNNQYVDANITVSGIGRGSNITRVQNPYRENKYAAYNWSEVFHEDDYLEFVLTPDPGKQINFNNFIYTGVVEGIYGQIPTNISIRSSVDSLASDIGTPTLVGYNYIDLSAPEYQNITSAITFRIYAWGGDPLGIFGLERFEFNGSVEDIPCYGGTTYTWESGQWNSVNPSGTPTLNDPVIINDNYNSTTNGSFSTCNLTVNNSYTLTIANNTYVEVENDIVVNGSIIVQPKGSVVQINDNSSVTNNGNITVNKETAPANKWYEYTYWSSPVENETIGGALSDADIGRRFWYNAENYLDATMETNNNNTSETGQDDIDDDGNDWVYANAADTMIPGVGYASTHDQVAFNFSPGNQFVYSFHGAFNNGEITVPVYRNDSETNDNNWNFIGNPYPSAIDADVFLTTNSIIATNIPHHNLTLDGALFLWSQNTVPSDTANGNQNLNFASSDYAVINAVGEIAGGDGVTPTRYIPSGQGFFVVYSDDATPDTTVNDISRGTVVFNNSMRVTDNNDQFFRTTHNTKMNKLWLNLTSDNGVFKQILVAYVQNATDDDDGMAYDTPRNLSSNAAAILYSTIENNTKKFVIQGKAINSIDKDEVISIGYKTSIDVPTIYSISIAQLEGGFLTNNAVYLKDNLLNKLHNLKVSDYNFTSNVGEFNDRFEIVFSQDALSLNEQLIGSNQLSIIEHANGNVQFKLNASNSMTNIKIIDLQGRILYNFDVSNNDETLSLSNLSGAPYIAKITLDNNVIINKKAIKRY</sequence>
<evidence type="ECO:0000313" key="2">
    <source>
        <dbReference type="Proteomes" id="UP000307657"/>
    </source>
</evidence>
<accession>A0A4U0F179</accession>
<dbReference type="RefSeq" id="WP_136840674.1">
    <property type="nucleotide sequence ID" value="NZ_SUPL01000001.1"/>
</dbReference>